<dbReference type="InterPro" id="IPR004090">
    <property type="entry name" value="Chemotax_Me-accpt_rcpt"/>
</dbReference>
<comment type="caution">
    <text evidence="7">The sequence shown here is derived from an EMBL/GenBank/DDBJ whole genome shotgun (WGS) entry which is preliminary data.</text>
</comment>
<dbReference type="PROSITE" id="PS50885">
    <property type="entry name" value="HAMP"/>
    <property type="match status" value="1"/>
</dbReference>
<evidence type="ECO:0000256" key="4">
    <source>
        <dbReference type="SAM" id="Phobius"/>
    </source>
</evidence>
<comment type="similarity">
    <text evidence="2">Belongs to the methyl-accepting chemotaxis (MCP) protein family.</text>
</comment>
<dbReference type="SMART" id="SM00283">
    <property type="entry name" value="MA"/>
    <property type="match status" value="1"/>
</dbReference>
<sequence>MSLLETLKARIPLVIAILVRRARAGREAAGNLRIAHKLAAAFAVVVVLLAVSGVITFRELRIIADTGTRTEETHALLDALHEMQASMVDQETSIRGYIIAADDRFLDLYAAGQKALKESRERLKALAAADADAKAALDDMDTIINAWQHDIAETEIADMAKAETRDDARQIEANGMGRAYMDGIREKVSDLDKLERDKLAARSAAQDRAVTVAVAVTIGALVVLILVALALWYSLGRAIARPIMRITEVMGRLSEGDTTVAVFGLGRHDELGAMASAVEVFKLNALDRQRLEAERIEVERRAAEAKEHAMAELAESFEVKVGHLVEVLSSAATELEATAQSMSATAAETGEQSTVVAAAIDETAANVETVAAATEQLSASIQEIGRQVVQSAGIASRAVEDARRTDGTVQALSDGARKVGEVVGLIHQIAAQTNLLALNATIEAARAGEAGKGFAVVASEVKSLATQTARATEEIASQIGRMQETTAEAVAAIRAIGGVIGEISGIAAAVAAAVEQQRSATADIARNIQGAARSTQEVSTSVASVRQAAAETGSAASDVLGAASGLSRNAEQLNTEVSAFLAGIRAA</sequence>
<dbReference type="EMBL" id="BMJQ01000015">
    <property type="protein sequence ID" value="GGF38317.1"/>
    <property type="molecule type" value="Genomic_DNA"/>
</dbReference>
<proteinExistence type="inferred from homology"/>
<dbReference type="SUPFAM" id="SSF158472">
    <property type="entry name" value="HAMP domain-like"/>
    <property type="match status" value="1"/>
</dbReference>
<dbReference type="GO" id="GO:0004888">
    <property type="term" value="F:transmembrane signaling receptor activity"/>
    <property type="evidence" value="ECO:0007669"/>
    <property type="project" value="InterPro"/>
</dbReference>
<dbReference type="PROSITE" id="PS50111">
    <property type="entry name" value="CHEMOTAXIS_TRANSDUC_2"/>
    <property type="match status" value="1"/>
</dbReference>
<name>A0A8J2YYG2_9PROT</name>
<feature type="domain" description="HAMP" evidence="6">
    <location>
        <begin position="237"/>
        <end position="290"/>
    </location>
</feature>
<dbReference type="CDD" id="cd06225">
    <property type="entry name" value="HAMP"/>
    <property type="match status" value="1"/>
</dbReference>
<dbReference type="AlphaFoldDB" id="A0A8J2YYG2"/>
<keyword evidence="8" id="KW-1185">Reference proteome</keyword>
<evidence type="ECO:0000313" key="7">
    <source>
        <dbReference type="EMBL" id="GGF38317.1"/>
    </source>
</evidence>
<organism evidence="7 8">
    <name type="scientific">Aliidongia dinghuensis</name>
    <dbReference type="NCBI Taxonomy" id="1867774"/>
    <lineage>
        <taxon>Bacteria</taxon>
        <taxon>Pseudomonadati</taxon>
        <taxon>Pseudomonadota</taxon>
        <taxon>Alphaproteobacteria</taxon>
        <taxon>Rhodospirillales</taxon>
        <taxon>Dongiaceae</taxon>
        <taxon>Aliidongia</taxon>
    </lineage>
</organism>
<feature type="transmembrane region" description="Helical" evidence="4">
    <location>
        <begin position="34"/>
        <end position="57"/>
    </location>
</feature>
<dbReference type="Gene3D" id="6.10.340.10">
    <property type="match status" value="1"/>
</dbReference>
<evidence type="ECO:0000256" key="3">
    <source>
        <dbReference type="PROSITE-ProRule" id="PRU00284"/>
    </source>
</evidence>
<keyword evidence="4" id="KW-0812">Transmembrane</keyword>
<gene>
    <name evidence="7" type="ORF">GCM10011611_50880</name>
</gene>
<dbReference type="Pfam" id="PF00672">
    <property type="entry name" value="HAMP"/>
    <property type="match status" value="1"/>
</dbReference>
<dbReference type="Pfam" id="PF00015">
    <property type="entry name" value="MCPsignal"/>
    <property type="match status" value="1"/>
</dbReference>
<evidence type="ECO:0000259" key="5">
    <source>
        <dbReference type="PROSITE" id="PS50111"/>
    </source>
</evidence>
<keyword evidence="4" id="KW-0472">Membrane</keyword>
<accession>A0A8J2YYG2</accession>
<dbReference type="SUPFAM" id="SSF58104">
    <property type="entry name" value="Methyl-accepting chemotaxis protein (MCP) signaling domain"/>
    <property type="match status" value="1"/>
</dbReference>
<evidence type="ECO:0000313" key="8">
    <source>
        <dbReference type="Proteomes" id="UP000646365"/>
    </source>
</evidence>
<dbReference type="SMART" id="SM00304">
    <property type="entry name" value="HAMP"/>
    <property type="match status" value="1"/>
</dbReference>
<dbReference type="PANTHER" id="PTHR32089:SF112">
    <property type="entry name" value="LYSOZYME-LIKE PROTEIN-RELATED"/>
    <property type="match status" value="1"/>
</dbReference>
<dbReference type="GO" id="GO:0016020">
    <property type="term" value="C:membrane"/>
    <property type="evidence" value="ECO:0007669"/>
    <property type="project" value="InterPro"/>
</dbReference>
<keyword evidence="1 3" id="KW-0807">Transducer</keyword>
<evidence type="ECO:0000256" key="2">
    <source>
        <dbReference type="ARBA" id="ARBA00029447"/>
    </source>
</evidence>
<dbReference type="PANTHER" id="PTHR32089">
    <property type="entry name" value="METHYL-ACCEPTING CHEMOTAXIS PROTEIN MCPB"/>
    <property type="match status" value="1"/>
</dbReference>
<reference evidence="7" key="2">
    <citation type="submission" date="2020-09" db="EMBL/GenBank/DDBJ databases">
        <authorList>
            <person name="Sun Q."/>
            <person name="Zhou Y."/>
        </authorList>
    </citation>
    <scope>NUCLEOTIDE SEQUENCE</scope>
    <source>
        <strain evidence="7">CGMCC 1.15725</strain>
    </source>
</reference>
<dbReference type="Pfam" id="PF05227">
    <property type="entry name" value="CHASE3"/>
    <property type="match status" value="1"/>
</dbReference>
<feature type="domain" description="Methyl-accepting transducer" evidence="5">
    <location>
        <begin position="331"/>
        <end position="553"/>
    </location>
</feature>
<evidence type="ECO:0000256" key="1">
    <source>
        <dbReference type="ARBA" id="ARBA00023224"/>
    </source>
</evidence>
<dbReference type="InterPro" id="IPR007891">
    <property type="entry name" value="CHASE3"/>
</dbReference>
<protein>
    <submittedName>
        <fullName evidence="7">Chemotaxis protein</fullName>
    </submittedName>
</protein>
<dbReference type="RefSeq" id="WP_189050968.1">
    <property type="nucleotide sequence ID" value="NZ_BMJQ01000015.1"/>
</dbReference>
<reference evidence="7" key="1">
    <citation type="journal article" date="2014" name="Int. J. Syst. Evol. Microbiol.">
        <title>Complete genome sequence of Corynebacterium casei LMG S-19264T (=DSM 44701T), isolated from a smear-ripened cheese.</title>
        <authorList>
            <consortium name="US DOE Joint Genome Institute (JGI-PGF)"/>
            <person name="Walter F."/>
            <person name="Albersmeier A."/>
            <person name="Kalinowski J."/>
            <person name="Ruckert C."/>
        </authorList>
    </citation>
    <scope>NUCLEOTIDE SEQUENCE</scope>
    <source>
        <strain evidence="7">CGMCC 1.15725</strain>
    </source>
</reference>
<dbReference type="Proteomes" id="UP000646365">
    <property type="component" value="Unassembled WGS sequence"/>
</dbReference>
<dbReference type="InterPro" id="IPR004089">
    <property type="entry name" value="MCPsignal_dom"/>
</dbReference>
<dbReference type="InterPro" id="IPR003660">
    <property type="entry name" value="HAMP_dom"/>
</dbReference>
<evidence type="ECO:0000259" key="6">
    <source>
        <dbReference type="PROSITE" id="PS50885"/>
    </source>
</evidence>
<dbReference type="GO" id="GO:0007165">
    <property type="term" value="P:signal transduction"/>
    <property type="evidence" value="ECO:0007669"/>
    <property type="project" value="UniProtKB-KW"/>
</dbReference>
<dbReference type="PRINTS" id="PR00260">
    <property type="entry name" value="CHEMTRNSDUCR"/>
</dbReference>
<feature type="transmembrane region" description="Helical" evidence="4">
    <location>
        <begin position="209"/>
        <end position="235"/>
    </location>
</feature>
<dbReference type="GO" id="GO:0006935">
    <property type="term" value="P:chemotaxis"/>
    <property type="evidence" value="ECO:0007669"/>
    <property type="project" value="InterPro"/>
</dbReference>
<dbReference type="Gene3D" id="1.10.287.950">
    <property type="entry name" value="Methyl-accepting chemotaxis protein"/>
    <property type="match status" value="1"/>
</dbReference>
<keyword evidence="4" id="KW-1133">Transmembrane helix</keyword>